<gene>
    <name evidence="2" type="ORF">GGQ89_002526</name>
    <name evidence="3" type="ORF">JYA60_19490</name>
</gene>
<evidence type="ECO:0000313" key="5">
    <source>
        <dbReference type="Proteomes" id="UP000704529"/>
    </source>
</evidence>
<dbReference type="RefSeq" id="WP_184106029.1">
    <property type="nucleotide sequence ID" value="NZ_JACHNX010000009.1"/>
</dbReference>
<comment type="caution">
    <text evidence="3">The sequence shown here is derived from an EMBL/GenBank/DDBJ whole genome shotgun (WGS) entry which is preliminary data.</text>
</comment>
<dbReference type="Pfam" id="PF22564">
    <property type="entry name" value="HAAS"/>
    <property type="match status" value="1"/>
</dbReference>
<reference evidence="2 4" key="1">
    <citation type="submission" date="2020-08" db="EMBL/GenBank/DDBJ databases">
        <title>Genomic Encyclopedia of Type Strains, Phase IV (KMG-IV): sequencing the most valuable type-strain genomes for metagenomic binning, comparative biology and taxonomic classification.</title>
        <authorList>
            <person name="Goeker M."/>
        </authorList>
    </citation>
    <scope>NUCLEOTIDE SEQUENCE [LARGE SCALE GENOMIC DNA]</scope>
    <source>
        <strain evidence="2 4">DSM 14562</strain>
    </source>
</reference>
<evidence type="ECO:0000256" key="1">
    <source>
        <dbReference type="SAM" id="Phobius"/>
    </source>
</evidence>
<evidence type="ECO:0000313" key="2">
    <source>
        <dbReference type="EMBL" id="MBB4610296.1"/>
    </source>
</evidence>
<dbReference type="Proteomes" id="UP000584663">
    <property type="component" value="Unassembled WGS sequence"/>
</dbReference>
<feature type="transmembrane region" description="Helical" evidence="1">
    <location>
        <begin position="153"/>
        <end position="176"/>
    </location>
</feature>
<dbReference type="EMBL" id="JAFHKU010000135">
    <property type="protein sequence ID" value="MBN3560411.1"/>
    <property type="molecule type" value="Genomic_DNA"/>
</dbReference>
<evidence type="ECO:0000313" key="4">
    <source>
        <dbReference type="Proteomes" id="UP000584663"/>
    </source>
</evidence>
<keyword evidence="1" id="KW-0812">Transmembrane</keyword>
<keyword evidence="4" id="KW-1185">Reference proteome</keyword>
<sequence length="189" mass="20211">MTEPARLIADYVRRLRWSLQVIPAEDRDSLVREIESHLTDSLAAGHDSLEAAIAAMGPPHAMAARYIQEFRLAGALGDDRPAPLIHALLIRSGRSVAAFGGVLAAMLLYLFALCFAAVAIVKPLFPSHVGLWSLPRGSAFGILTDPPAAPEMMGVWILPLALAGALACYALATLVLRGTGRHVLRMTNP</sequence>
<name>A0AA41DD23_9SPHN</name>
<keyword evidence="1" id="KW-0472">Membrane</keyword>
<accession>A0AA41DD23</accession>
<evidence type="ECO:0000313" key="3">
    <source>
        <dbReference type="EMBL" id="MBN3560411.1"/>
    </source>
</evidence>
<protein>
    <submittedName>
        <fullName evidence="2">Membrane protein</fullName>
    </submittedName>
</protein>
<proteinExistence type="predicted"/>
<keyword evidence="1" id="KW-1133">Transmembrane helix</keyword>
<dbReference type="AlphaFoldDB" id="A0AA41DD23"/>
<dbReference type="EMBL" id="JACHNX010000009">
    <property type="protein sequence ID" value="MBB4610296.1"/>
    <property type="molecule type" value="Genomic_DNA"/>
</dbReference>
<feature type="transmembrane region" description="Helical" evidence="1">
    <location>
        <begin position="96"/>
        <end position="121"/>
    </location>
</feature>
<organism evidence="3 5">
    <name type="scientific">Sphingomonas yabuuchiae</name>
    <dbReference type="NCBI Taxonomy" id="172044"/>
    <lineage>
        <taxon>Bacteria</taxon>
        <taxon>Pseudomonadati</taxon>
        <taxon>Pseudomonadota</taxon>
        <taxon>Alphaproteobacteria</taxon>
        <taxon>Sphingomonadales</taxon>
        <taxon>Sphingomonadaceae</taxon>
        <taxon>Sphingomonas</taxon>
    </lineage>
</organism>
<dbReference type="Proteomes" id="UP000704529">
    <property type="component" value="Unassembled WGS sequence"/>
</dbReference>
<reference evidence="3" key="2">
    <citation type="submission" date="2021-01" db="EMBL/GenBank/DDBJ databases">
        <title>Genome Sequencing of Type Strains.</title>
        <authorList>
            <person name="Lemaire J.F."/>
            <person name="Inderbitzin P."/>
            <person name="Collins S.B."/>
            <person name="Wespe N."/>
            <person name="Knight-Connoni V."/>
        </authorList>
    </citation>
    <scope>NUCLEOTIDE SEQUENCE</scope>
    <source>
        <strain evidence="3">DSM 14562</strain>
    </source>
</reference>